<accession>K0RCT6</accession>
<name>K0RCT6_THAOC</name>
<feature type="non-terminal residue" evidence="2">
    <location>
        <position position="126"/>
    </location>
</feature>
<protein>
    <submittedName>
        <fullName evidence="2">Uncharacterized protein</fullName>
    </submittedName>
</protein>
<feature type="region of interest" description="Disordered" evidence="1">
    <location>
        <begin position="94"/>
        <end position="126"/>
    </location>
</feature>
<feature type="compositionally biased region" description="Basic residues" evidence="1">
    <location>
        <begin position="1"/>
        <end position="10"/>
    </location>
</feature>
<reference evidence="2 3" key="1">
    <citation type="journal article" date="2012" name="Genome Biol.">
        <title>Genome and low-iron response of an oceanic diatom adapted to chronic iron limitation.</title>
        <authorList>
            <person name="Lommer M."/>
            <person name="Specht M."/>
            <person name="Roy A.S."/>
            <person name="Kraemer L."/>
            <person name="Andreson R."/>
            <person name="Gutowska M.A."/>
            <person name="Wolf J."/>
            <person name="Bergner S.V."/>
            <person name="Schilhabel M.B."/>
            <person name="Klostermeier U.C."/>
            <person name="Beiko R.G."/>
            <person name="Rosenstiel P."/>
            <person name="Hippler M."/>
            <person name="Laroche J."/>
        </authorList>
    </citation>
    <scope>NUCLEOTIDE SEQUENCE [LARGE SCALE GENOMIC DNA]</scope>
    <source>
        <strain evidence="2 3">CCMP1005</strain>
    </source>
</reference>
<evidence type="ECO:0000313" key="2">
    <source>
        <dbReference type="EMBL" id="EJK46896.1"/>
    </source>
</evidence>
<dbReference type="EMBL" id="AGNL01047477">
    <property type="protein sequence ID" value="EJK46896.1"/>
    <property type="molecule type" value="Genomic_DNA"/>
</dbReference>
<organism evidence="2 3">
    <name type="scientific">Thalassiosira oceanica</name>
    <name type="common">Marine diatom</name>
    <dbReference type="NCBI Taxonomy" id="159749"/>
    <lineage>
        <taxon>Eukaryota</taxon>
        <taxon>Sar</taxon>
        <taxon>Stramenopiles</taxon>
        <taxon>Ochrophyta</taxon>
        <taxon>Bacillariophyta</taxon>
        <taxon>Coscinodiscophyceae</taxon>
        <taxon>Thalassiosirophycidae</taxon>
        <taxon>Thalassiosirales</taxon>
        <taxon>Thalassiosiraceae</taxon>
        <taxon>Thalassiosira</taxon>
    </lineage>
</organism>
<comment type="caution">
    <text evidence="2">The sequence shown here is derived from an EMBL/GenBank/DDBJ whole genome shotgun (WGS) entry which is preliminary data.</text>
</comment>
<gene>
    <name evidence="2" type="ORF">THAOC_34416</name>
</gene>
<sequence>MHGLRRASPNHHRDSTSQLQVAGHKVGRAQHASSKSQEHAWPQVHAVFRRNVRGHSAHGVRTRDLFATSTFAREEVLPYRGCTDYGEQPHITIRSETSQLQVAGHKVPSEETYGGDRTHYQLSSRA</sequence>
<dbReference type="AlphaFoldDB" id="K0RCT6"/>
<dbReference type="Proteomes" id="UP000266841">
    <property type="component" value="Unassembled WGS sequence"/>
</dbReference>
<feature type="region of interest" description="Disordered" evidence="1">
    <location>
        <begin position="1"/>
        <end position="42"/>
    </location>
</feature>
<proteinExistence type="predicted"/>
<evidence type="ECO:0000313" key="3">
    <source>
        <dbReference type="Proteomes" id="UP000266841"/>
    </source>
</evidence>
<evidence type="ECO:0000256" key="1">
    <source>
        <dbReference type="SAM" id="MobiDB-lite"/>
    </source>
</evidence>
<keyword evidence="3" id="KW-1185">Reference proteome</keyword>